<comment type="caution">
    <text evidence="1">The sequence shown here is derived from an EMBL/GenBank/DDBJ whole genome shotgun (WGS) entry which is preliminary data.</text>
</comment>
<protein>
    <submittedName>
        <fullName evidence="1">Uncharacterized protein</fullName>
    </submittedName>
</protein>
<accession>A0ACC2NR11</accession>
<dbReference type="Proteomes" id="UP001239111">
    <property type="component" value="Chromosome 3"/>
</dbReference>
<evidence type="ECO:0000313" key="1">
    <source>
        <dbReference type="EMBL" id="KAJ8673689.1"/>
    </source>
</evidence>
<reference evidence="1" key="1">
    <citation type="submission" date="2023-04" db="EMBL/GenBank/DDBJ databases">
        <title>A chromosome-level genome assembly of the parasitoid wasp Eretmocerus hayati.</title>
        <authorList>
            <person name="Zhong Y."/>
            <person name="Liu S."/>
            <person name="Liu Y."/>
        </authorList>
    </citation>
    <scope>NUCLEOTIDE SEQUENCE</scope>
    <source>
        <strain evidence="1">ZJU_SS_LIU_2023</strain>
    </source>
</reference>
<name>A0ACC2NR11_9HYME</name>
<dbReference type="EMBL" id="CM056743">
    <property type="protein sequence ID" value="KAJ8673689.1"/>
    <property type="molecule type" value="Genomic_DNA"/>
</dbReference>
<sequence length="658" mass="74652">MSMADTLDDRMKVINDEFLQAVKMRDLQQVEDTIKKGADINAKDSRGRTCLHYAMLKMEERIKNFSIRNEETKREFIHFCGGISSLPSMIYAIEKFSIEDFEEIPDLNLNLVKLLIDAGASVNAVDEKGNSCSHYAVEYNDCVDLIQLLLDSGANIDCVNSYGEWSPLAMALSIDNLAAIKVLMDHGADVKMKTPSCFHLAKSDEALRLLLDVDGIADILNVPSGLARKNDVRSGSCIGKTPLQSALEYCRVDTLEKMIQYGADVNYTGGSLGSLMPCTPLRAAIFTRRKEIVEVLLKHGADPNYVDDKDDDSSYGICGSSDFEFAIFYLGQRDSYDTNTSQEASENIIKLLISHGADYASSSGFEEVLRCGTVGMIRLFLNFFQHKGLKNCPDTYNPPLHSALKNENPDVFPFVLELRIGDLEQTDEHQNTLLNLAVQNCLEDQIAMLLDLGANINHMVFDEDEDTTILSEAFEFECKSCLELLFCYGSLPDSLLKLNDLNRSYKREFENLITMHVSLIEKLGRSVDPDIFNRIKRYTREMKFYAKCRKELELMRAMKIQDSVTVYDVLSAENFDKNAENLSLIVELKGKDLSQKFPIYHRWIQRRVIQLESRHKLTSNAMNGLQRIVGLELDAFNHIYQKIFRQLTRLDWYVLGKV</sequence>
<evidence type="ECO:0000313" key="2">
    <source>
        <dbReference type="Proteomes" id="UP001239111"/>
    </source>
</evidence>
<keyword evidence="2" id="KW-1185">Reference proteome</keyword>
<gene>
    <name evidence="1" type="ORF">QAD02_004951</name>
</gene>
<organism evidence="1 2">
    <name type="scientific">Eretmocerus hayati</name>
    <dbReference type="NCBI Taxonomy" id="131215"/>
    <lineage>
        <taxon>Eukaryota</taxon>
        <taxon>Metazoa</taxon>
        <taxon>Ecdysozoa</taxon>
        <taxon>Arthropoda</taxon>
        <taxon>Hexapoda</taxon>
        <taxon>Insecta</taxon>
        <taxon>Pterygota</taxon>
        <taxon>Neoptera</taxon>
        <taxon>Endopterygota</taxon>
        <taxon>Hymenoptera</taxon>
        <taxon>Apocrita</taxon>
        <taxon>Proctotrupomorpha</taxon>
        <taxon>Chalcidoidea</taxon>
        <taxon>Aphelinidae</taxon>
        <taxon>Aphelininae</taxon>
        <taxon>Eretmocerus</taxon>
    </lineage>
</organism>
<proteinExistence type="predicted"/>